<dbReference type="AlphaFoldDB" id="A0A5B7DJS9"/>
<evidence type="ECO:0000313" key="2">
    <source>
        <dbReference type="Proteomes" id="UP000324222"/>
    </source>
</evidence>
<organism evidence="1 2">
    <name type="scientific">Portunus trituberculatus</name>
    <name type="common">Swimming crab</name>
    <name type="synonym">Neptunus trituberculatus</name>
    <dbReference type="NCBI Taxonomy" id="210409"/>
    <lineage>
        <taxon>Eukaryota</taxon>
        <taxon>Metazoa</taxon>
        <taxon>Ecdysozoa</taxon>
        <taxon>Arthropoda</taxon>
        <taxon>Crustacea</taxon>
        <taxon>Multicrustacea</taxon>
        <taxon>Malacostraca</taxon>
        <taxon>Eumalacostraca</taxon>
        <taxon>Eucarida</taxon>
        <taxon>Decapoda</taxon>
        <taxon>Pleocyemata</taxon>
        <taxon>Brachyura</taxon>
        <taxon>Eubrachyura</taxon>
        <taxon>Portunoidea</taxon>
        <taxon>Portunidae</taxon>
        <taxon>Portuninae</taxon>
        <taxon>Portunus</taxon>
    </lineage>
</organism>
<evidence type="ECO:0000313" key="1">
    <source>
        <dbReference type="EMBL" id="MPC21377.1"/>
    </source>
</evidence>
<reference evidence="1 2" key="1">
    <citation type="submission" date="2019-05" db="EMBL/GenBank/DDBJ databases">
        <title>Another draft genome of Portunus trituberculatus and its Hox gene families provides insights of decapod evolution.</title>
        <authorList>
            <person name="Jeong J.-H."/>
            <person name="Song I."/>
            <person name="Kim S."/>
            <person name="Choi T."/>
            <person name="Kim D."/>
            <person name="Ryu S."/>
            <person name="Kim W."/>
        </authorList>
    </citation>
    <scope>NUCLEOTIDE SEQUENCE [LARGE SCALE GENOMIC DNA]</scope>
    <source>
        <tissue evidence="1">Muscle</tissue>
    </source>
</reference>
<comment type="caution">
    <text evidence="1">The sequence shown here is derived from an EMBL/GenBank/DDBJ whole genome shotgun (WGS) entry which is preliminary data.</text>
</comment>
<protein>
    <submittedName>
        <fullName evidence="1">Uncharacterized protein</fullName>
    </submittedName>
</protein>
<accession>A0A5B7DJS9</accession>
<proteinExistence type="predicted"/>
<sequence>MCLDTEELKQLFHPLALTLMDYMSTVPFTSTVTVHSSSVSAHTLPYSALMHHTLWLQINFTLQQIHQI</sequence>
<name>A0A5B7DJS9_PORTR</name>
<dbReference type="EMBL" id="VSRR010000968">
    <property type="protein sequence ID" value="MPC21377.1"/>
    <property type="molecule type" value="Genomic_DNA"/>
</dbReference>
<gene>
    <name evidence="1" type="ORF">E2C01_014360</name>
</gene>
<keyword evidence="2" id="KW-1185">Reference proteome</keyword>
<dbReference type="Proteomes" id="UP000324222">
    <property type="component" value="Unassembled WGS sequence"/>
</dbReference>